<dbReference type="EMBL" id="JABBKX010000003">
    <property type="protein sequence ID" value="NMJ41908.1"/>
    <property type="molecule type" value="Genomic_DNA"/>
</dbReference>
<keyword evidence="3" id="KW-0547">Nucleotide-binding</keyword>
<reference evidence="8 9" key="1">
    <citation type="submission" date="2020-03" db="EMBL/GenBank/DDBJ databases">
        <authorList>
            <person name="Sun Q."/>
        </authorList>
    </citation>
    <scope>NUCLEOTIDE SEQUENCE [LARGE SCALE GENOMIC DNA]</scope>
    <source>
        <strain evidence="8 9">JC162</strain>
    </source>
</reference>
<dbReference type="PANTHER" id="PTHR43117">
    <property type="entry name" value="OSMOPROTECTANT IMPORT ATP-BINDING PROTEIN OSMV"/>
    <property type="match status" value="1"/>
</dbReference>
<evidence type="ECO:0000313" key="9">
    <source>
        <dbReference type="Proteomes" id="UP000548582"/>
    </source>
</evidence>
<dbReference type="Pfam" id="PF00005">
    <property type="entry name" value="ABC_tran"/>
    <property type="match status" value="1"/>
</dbReference>
<dbReference type="Gene3D" id="3.40.50.300">
    <property type="entry name" value="P-loop containing nucleotide triphosphate hydrolases"/>
    <property type="match status" value="1"/>
</dbReference>
<evidence type="ECO:0000256" key="4">
    <source>
        <dbReference type="ARBA" id="ARBA00022840"/>
    </source>
</evidence>
<dbReference type="InterPro" id="IPR000644">
    <property type="entry name" value="CBS_dom"/>
</dbReference>
<dbReference type="InterPro" id="IPR017871">
    <property type="entry name" value="ABC_transporter-like_CS"/>
</dbReference>
<dbReference type="SMART" id="SM00382">
    <property type="entry name" value="AAA"/>
    <property type="match status" value="1"/>
</dbReference>
<dbReference type="PANTHER" id="PTHR43117:SF5">
    <property type="entry name" value="GLYCINE BETAINE UPTAKE SYSTEM ATP-BINDING PROTEIN YEHX"/>
    <property type="match status" value="1"/>
</dbReference>
<evidence type="ECO:0000313" key="8">
    <source>
        <dbReference type="EMBL" id="NMJ41908.1"/>
    </source>
</evidence>
<dbReference type="InterPro" id="IPR003593">
    <property type="entry name" value="AAA+_ATPase"/>
</dbReference>
<evidence type="ECO:0000259" key="6">
    <source>
        <dbReference type="PROSITE" id="PS50893"/>
    </source>
</evidence>
<keyword evidence="9" id="KW-1185">Reference proteome</keyword>
<dbReference type="PROSITE" id="PS51371">
    <property type="entry name" value="CBS"/>
    <property type="match status" value="1"/>
</dbReference>
<dbReference type="RefSeq" id="WP_170054140.1">
    <property type="nucleotide sequence ID" value="NZ_JABBKX010000003.1"/>
</dbReference>
<dbReference type="PROSITE" id="PS00211">
    <property type="entry name" value="ABC_TRANSPORTER_1"/>
    <property type="match status" value="1"/>
</dbReference>
<dbReference type="InterPro" id="IPR027417">
    <property type="entry name" value="P-loop_NTPase"/>
</dbReference>
<dbReference type="SUPFAM" id="SSF54631">
    <property type="entry name" value="CBS-domain pair"/>
    <property type="match status" value="1"/>
</dbReference>
<evidence type="ECO:0000259" key="7">
    <source>
        <dbReference type="PROSITE" id="PS51371"/>
    </source>
</evidence>
<evidence type="ECO:0000256" key="1">
    <source>
        <dbReference type="ARBA" id="ARBA00005417"/>
    </source>
</evidence>
<feature type="domain" description="ABC transporter" evidence="6">
    <location>
        <begin position="2"/>
        <end position="236"/>
    </location>
</feature>
<keyword evidence="2" id="KW-0813">Transport</keyword>
<dbReference type="SUPFAM" id="SSF52540">
    <property type="entry name" value="P-loop containing nucleoside triphosphate hydrolases"/>
    <property type="match status" value="1"/>
</dbReference>
<accession>A0A848EEZ2</accession>
<comment type="similarity">
    <text evidence="1">Belongs to the ABC transporter superfamily.</text>
</comment>
<dbReference type="PROSITE" id="PS50893">
    <property type="entry name" value="ABC_TRANSPORTER_2"/>
    <property type="match status" value="1"/>
</dbReference>
<dbReference type="Proteomes" id="UP000548582">
    <property type="component" value="Unassembled WGS sequence"/>
</dbReference>
<feature type="domain" description="CBS" evidence="7">
    <location>
        <begin position="258"/>
        <end position="310"/>
    </location>
</feature>
<dbReference type="FunFam" id="3.40.50.300:FF:000425">
    <property type="entry name" value="Probable ABC transporter, ATP-binding subunit"/>
    <property type="match status" value="1"/>
</dbReference>
<evidence type="ECO:0000256" key="2">
    <source>
        <dbReference type="ARBA" id="ARBA00022448"/>
    </source>
</evidence>
<sequence>MIRFEGVRKSFGAARALDGLDLAVPEGAFAVLLGGSGAGKSTALRMVNRLVEPDAGRVLLRGRDVAGEAAPALRRRVGYVIQGIGLFPHWTVARNIAAVPRLLGWDERRIAARVDELLVLLRLDPAIHRDRRPAELSGGQAQRVGVARALAADPDILLMDEPFGALDAVTRQALQQEMTRLHAATGKTILLVTHDVDEALALATRLAVMADGRLLQEGTPRALLEAPADPRVRDLLDGGAFGMRRLAVVTASSLAAPVTEAPATLPRIPTTATGREALEAMLAARADAVVLVDAAGVPSGVVALRDLLRA</sequence>
<protein>
    <submittedName>
        <fullName evidence="8">ABC transporter ATP-binding protein</fullName>
    </submittedName>
</protein>
<keyword evidence="4 8" id="KW-0067">ATP-binding</keyword>
<evidence type="ECO:0000256" key="3">
    <source>
        <dbReference type="ARBA" id="ARBA00022741"/>
    </source>
</evidence>
<dbReference type="InterPro" id="IPR003439">
    <property type="entry name" value="ABC_transporter-like_ATP-bd"/>
</dbReference>
<name>A0A848EEZ2_9PROT</name>
<organism evidence="8 9">
    <name type="scientific">Neoroseomonas marina</name>
    <dbReference type="NCBI Taxonomy" id="1232220"/>
    <lineage>
        <taxon>Bacteria</taxon>
        <taxon>Pseudomonadati</taxon>
        <taxon>Pseudomonadota</taxon>
        <taxon>Alphaproteobacteria</taxon>
        <taxon>Acetobacterales</taxon>
        <taxon>Acetobacteraceae</taxon>
        <taxon>Neoroseomonas</taxon>
    </lineage>
</organism>
<proteinExistence type="inferred from homology"/>
<dbReference type="GO" id="GO:0015697">
    <property type="term" value="P:quaternary ammonium group transport"/>
    <property type="evidence" value="ECO:0007669"/>
    <property type="project" value="UniProtKB-ARBA"/>
</dbReference>
<evidence type="ECO:0000256" key="5">
    <source>
        <dbReference type="PROSITE-ProRule" id="PRU00703"/>
    </source>
</evidence>
<dbReference type="AlphaFoldDB" id="A0A848EEZ2"/>
<dbReference type="InterPro" id="IPR046342">
    <property type="entry name" value="CBS_dom_sf"/>
</dbReference>
<gene>
    <name evidence="8" type="ORF">GWK16_11705</name>
</gene>
<keyword evidence="5" id="KW-0129">CBS domain</keyword>
<dbReference type="GO" id="GO:0016887">
    <property type="term" value="F:ATP hydrolysis activity"/>
    <property type="evidence" value="ECO:0007669"/>
    <property type="project" value="InterPro"/>
</dbReference>
<comment type="caution">
    <text evidence="8">The sequence shown here is derived from an EMBL/GenBank/DDBJ whole genome shotgun (WGS) entry which is preliminary data.</text>
</comment>
<dbReference type="GO" id="GO:0005524">
    <property type="term" value="F:ATP binding"/>
    <property type="evidence" value="ECO:0007669"/>
    <property type="project" value="UniProtKB-KW"/>
</dbReference>